<name>A0A1J6JN63_NICAT</name>
<comment type="caution">
    <text evidence="2">The sequence shown here is derived from an EMBL/GenBank/DDBJ whole genome shotgun (WGS) entry which is preliminary data.</text>
</comment>
<organism evidence="2 3">
    <name type="scientific">Nicotiana attenuata</name>
    <name type="common">Coyote tobacco</name>
    <dbReference type="NCBI Taxonomy" id="49451"/>
    <lineage>
        <taxon>Eukaryota</taxon>
        <taxon>Viridiplantae</taxon>
        <taxon>Streptophyta</taxon>
        <taxon>Embryophyta</taxon>
        <taxon>Tracheophyta</taxon>
        <taxon>Spermatophyta</taxon>
        <taxon>Magnoliopsida</taxon>
        <taxon>eudicotyledons</taxon>
        <taxon>Gunneridae</taxon>
        <taxon>Pentapetalae</taxon>
        <taxon>asterids</taxon>
        <taxon>lamiids</taxon>
        <taxon>Solanales</taxon>
        <taxon>Solanaceae</taxon>
        <taxon>Nicotianoideae</taxon>
        <taxon>Nicotianeae</taxon>
        <taxon>Nicotiana</taxon>
    </lineage>
</organism>
<dbReference type="STRING" id="49451.A0A1J6JN63"/>
<dbReference type="Gramene" id="OIT19237">
    <property type="protein sequence ID" value="OIT19237"/>
    <property type="gene ID" value="A4A49_41963"/>
</dbReference>
<dbReference type="AlphaFoldDB" id="A0A1J6JN63"/>
<reference evidence="2" key="1">
    <citation type="submission" date="2016-11" db="EMBL/GenBank/DDBJ databases">
        <title>The genome of Nicotiana attenuata.</title>
        <authorList>
            <person name="Xu S."/>
            <person name="Brockmoeller T."/>
            <person name="Gaquerel E."/>
            <person name="Navarro A."/>
            <person name="Kuhl H."/>
            <person name="Gase K."/>
            <person name="Ling Z."/>
            <person name="Zhou W."/>
            <person name="Kreitzer C."/>
            <person name="Stanke M."/>
            <person name="Tang H."/>
            <person name="Lyons E."/>
            <person name="Pandey P."/>
            <person name="Pandey S.P."/>
            <person name="Timmermann B."/>
            <person name="Baldwin I.T."/>
        </authorList>
    </citation>
    <scope>NUCLEOTIDE SEQUENCE [LARGE SCALE GENOMIC DNA]</scope>
    <source>
        <strain evidence="2">UT</strain>
    </source>
</reference>
<accession>A0A1J6JN63</accession>
<dbReference type="Proteomes" id="UP000187609">
    <property type="component" value="Unassembled WGS sequence"/>
</dbReference>
<protein>
    <submittedName>
        <fullName evidence="2">Phosphatidylinositol:ceramide inositolphosphotransferase 2</fullName>
    </submittedName>
</protein>
<feature type="region of interest" description="Disordered" evidence="1">
    <location>
        <begin position="77"/>
        <end position="96"/>
    </location>
</feature>
<gene>
    <name evidence="2" type="primary">IPCS2_0</name>
    <name evidence="2" type="ORF">A4A49_41963</name>
</gene>
<evidence type="ECO:0000256" key="1">
    <source>
        <dbReference type="SAM" id="MobiDB-lite"/>
    </source>
</evidence>
<dbReference type="EMBL" id="MJEQ01008773">
    <property type="protein sequence ID" value="OIT19237.1"/>
    <property type="molecule type" value="Genomic_DNA"/>
</dbReference>
<evidence type="ECO:0000313" key="2">
    <source>
        <dbReference type="EMBL" id="OIT19237.1"/>
    </source>
</evidence>
<proteinExistence type="predicted"/>
<keyword evidence="3" id="KW-1185">Reference proteome</keyword>
<sequence length="96" mass="11112">MEESMCRDCNRNQSSCGELEVYFWRFDISVHIYMDLLLEGFTTYIGLDLLSTEFFLPVLPDRTSAALFLPLSKDSKTKEENHKFLHGNSGDPAEWI</sequence>
<evidence type="ECO:0000313" key="3">
    <source>
        <dbReference type="Proteomes" id="UP000187609"/>
    </source>
</evidence>
<dbReference type="GO" id="GO:0016740">
    <property type="term" value="F:transferase activity"/>
    <property type="evidence" value="ECO:0007669"/>
    <property type="project" value="UniProtKB-KW"/>
</dbReference>